<keyword evidence="3" id="KW-1185">Reference proteome</keyword>
<gene>
    <name evidence="2" type="ORF">PanWU01x14_257420</name>
</gene>
<dbReference type="EMBL" id="JXTB01000326">
    <property type="protein sequence ID" value="PON45631.1"/>
    <property type="molecule type" value="Genomic_DNA"/>
</dbReference>
<accession>A0A2P5BA21</accession>
<proteinExistence type="predicted"/>
<dbReference type="OrthoDB" id="1305140at2759"/>
<comment type="caution">
    <text evidence="2">The sequence shown here is derived from an EMBL/GenBank/DDBJ whole genome shotgun (WGS) entry which is preliminary data.</text>
</comment>
<feature type="compositionally biased region" description="Polar residues" evidence="1">
    <location>
        <begin position="50"/>
        <end position="100"/>
    </location>
</feature>
<name>A0A2P5BA21_PARAD</name>
<protein>
    <submittedName>
        <fullName evidence="2">Uncharacterized protein</fullName>
    </submittedName>
</protein>
<sequence>MDVIFFENQPYYPKTHIQGEKYSIQEYDFRINGDSQFFLDRPQPTPSNPHLPQSTPSNPHLPKSTPSNSLQPESTAPTSLQTELATPSHNTKSTLPTNSKLRVHSKRKKP</sequence>
<evidence type="ECO:0000313" key="2">
    <source>
        <dbReference type="EMBL" id="PON45631.1"/>
    </source>
</evidence>
<organism evidence="2 3">
    <name type="scientific">Parasponia andersonii</name>
    <name type="common">Sponia andersonii</name>
    <dbReference type="NCBI Taxonomy" id="3476"/>
    <lineage>
        <taxon>Eukaryota</taxon>
        <taxon>Viridiplantae</taxon>
        <taxon>Streptophyta</taxon>
        <taxon>Embryophyta</taxon>
        <taxon>Tracheophyta</taxon>
        <taxon>Spermatophyta</taxon>
        <taxon>Magnoliopsida</taxon>
        <taxon>eudicotyledons</taxon>
        <taxon>Gunneridae</taxon>
        <taxon>Pentapetalae</taxon>
        <taxon>rosids</taxon>
        <taxon>fabids</taxon>
        <taxon>Rosales</taxon>
        <taxon>Cannabaceae</taxon>
        <taxon>Parasponia</taxon>
    </lineage>
</organism>
<reference evidence="3" key="1">
    <citation type="submission" date="2016-06" db="EMBL/GenBank/DDBJ databases">
        <title>Parallel loss of symbiosis genes in relatives of nitrogen-fixing non-legume Parasponia.</title>
        <authorList>
            <person name="Van Velzen R."/>
            <person name="Holmer R."/>
            <person name="Bu F."/>
            <person name="Rutten L."/>
            <person name="Van Zeijl A."/>
            <person name="Liu W."/>
            <person name="Santuari L."/>
            <person name="Cao Q."/>
            <person name="Sharma T."/>
            <person name="Shen D."/>
            <person name="Roswanjaya Y."/>
            <person name="Wardhani T."/>
            <person name="Kalhor M.S."/>
            <person name="Jansen J."/>
            <person name="Van den Hoogen J."/>
            <person name="Gungor B."/>
            <person name="Hartog M."/>
            <person name="Hontelez J."/>
            <person name="Verver J."/>
            <person name="Yang W.-C."/>
            <person name="Schijlen E."/>
            <person name="Repin R."/>
            <person name="Schilthuizen M."/>
            <person name="Schranz E."/>
            <person name="Heidstra R."/>
            <person name="Miyata K."/>
            <person name="Fedorova E."/>
            <person name="Kohlen W."/>
            <person name="Bisseling T."/>
            <person name="Smit S."/>
            <person name="Geurts R."/>
        </authorList>
    </citation>
    <scope>NUCLEOTIDE SEQUENCE [LARGE SCALE GENOMIC DNA]</scope>
    <source>
        <strain evidence="3">cv. WU1-14</strain>
    </source>
</reference>
<evidence type="ECO:0000313" key="3">
    <source>
        <dbReference type="Proteomes" id="UP000237105"/>
    </source>
</evidence>
<feature type="compositionally biased region" description="Basic residues" evidence="1">
    <location>
        <begin position="101"/>
        <end position="110"/>
    </location>
</feature>
<feature type="region of interest" description="Disordered" evidence="1">
    <location>
        <begin position="35"/>
        <end position="110"/>
    </location>
</feature>
<dbReference type="AlphaFoldDB" id="A0A2P5BA21"/>
<dbReference type="Proteomes" id="UP000237105">
    <property type="component" value="Unassembled WGS sequence"/>
</dbReference>
<evidence type="ECO:0000256" key="1">
    <source>
        <dbReference type="SAM" id="MobiDB-lite"/>
    </source>
</evidence>